<dbReference type="PROSITE" id="PS50851">
    <property type="entry name" value="CHEW"/>
    <property type="match status" value="1"/>
</dbReference>
<evidence type="ECO:0000256" key="7">
    <source>
        <dbReference type="ARBA" id="ARBA00022777"/>
    </source>
</evidence>
<dbReference type="InterPro" id="IPR036097">
    <property type="entry name" value="HisK_dim/P_sf"/>
</dbReference>
<dbReference type="GO" id="GO:0000155">
    <property type="term" value="F:phosphorelay sensor kinase activity"/>
    <property type="evidence" value="ECO:0007669"/>
    <property type="project" value="InterPro"/>
</dbReference>
<dbReference type="SUPFAM" id="SSF50341">
    <property type="entry name" value="CheW-like"/>
    <property type="match status" value="1"/>
</dbReference>
<dbReference type="Pfam" id="PF01584">
    <property type="entry name" value="CheW"/>
    <property type="match status" value="1"/>
</dbReference>
<feature type="domain" description="Histidine kinase" evidence="11">
    <location>
        <begin position="139"/>
        <end position="376"/>
    </location>
</feature>
<dbReference type="Gene3D" id="3.30.565.10">
    <property type="entry name" value="Histidine kinase-like ATPase, C-terminal domain"/>
    <property type="match status" value="1"/>
</dbReference>
<dbReference type="AlphaFoldDB" id="A0A0F3H2B3"/>
<evidence type="ECO:0000256" key="2">
    <source>
        <dbReference type="ARBA" id="ARBA00012438"/>
    </source>
</evidence>
<dbReference type="SUPFAM" id="SSF160246">
    <property type="entry name" value="EspE N-terminal domain-like"/>
    <property type="match status" value="1"/>
</dbReference>
<dbReference type="InterPro" id="IPR036890">
    <property type="entry name" value="HATPase_C_sf"/>
</dbReference>
<dbReference type="InterPro" id="IPR036061">
    <property type="entry name" value="CheW-like_dom_sf"/>
</dbReference>
<proteinExistence type="predicted"/>
<protein>
    <recommendedName>
        <fullName evidence="3">Chemotaxis protein CheA</fullName>
        <ecNumber evidence="2">2.7.13.3</ecNumber>
    </recommendedName>
</protein>
<sequence length="520" mass="57325">MFMHGTNPVLLVREVAGLGRSKVVAHTDDIPFLDEYDTGMCYMFWDIILTTDKGQDAIKDVFVFTEDDCDLKITVIDESDSFSGDLQYKKLGEILLERGDIDQEDLDTVIGSRRLIGEILVDSGLINSTQIESALAEQEHIRQERQGRQRQEETISTIKVPADKLDILVNLVGELVTVQARLMQMAVKRIDYEMLSLAEVVKRLTSDLRDNTMSIRMLPIGSIFNKFRRLVRDLSGELKKETLIRNSIDHGIETPDVRVANGKPRKGTIHLSAAHSGSSVLINIRDDGKGLDKEAIRLKGIERGLISASTEPSDNELFSLIFAAGFSTAKEVTSVSGRGVGMDVVKRTIESLRGSIELKSELRSGTSITIKLPLTLAIIDGLLVKVGAEKYVLPLASVIECIAINTQQINRSNGNELILVRGEMVPYISLRRQLYIEGELPDLQQIVITEVNGVRVGFLVDNVVGEYQTVIKKLGTIYKNAIGMSGATILVDGSVAIILDIPRLIDLAKQEQALNISQGG</sequence>
<dbReference type="Proteomes" id="UP000033423">
    <property type="component" value="Unassembled WGS sequence"/>
</dbReference>
<dbReference type="CDD" id="cd00731">
    <property type="entry name" value="CheA_reg"/>
    <property type="match status" value="1"/>
</dbReference>
<dbReference type="InterPro" id="IPR004105">
    <property type="entry name" value="CheA-like_dim"/>
</dbReference>
<keyword evidence="9" id="KW-0902">Two-component regulatory system</keyword>
<dbReference type="EC" id="2.7.13.3" evidence="2"/>
<gene>
    <name evidence="13" type="ORF">MBAV_000722</name>
</gene>
<dbReference type="PRINTS" id="PR00344">
    <property type="entry name" value="BCTRLSENSOR"/>
</dbReference>
<evidence type="ECO:0000259" key="12">
    <source>
        <dbReference type="PROSITE" id="PS50851"/>
    </source>
</evidence>
<dbReference type="GO" id="GO:0006935">
    <property type="term" value="P:chemotaxis"/>
    <property type="evidence" value="ECO:0007669"/>
    <property type="project" value="UniProtKB-KW"/>
</dbReference>
<feature type="domain" description="CheW-like" evidence="12">
    <location>
        <begin position="378"/>
        <end position="510"/>
    </location>
</feature>
<dbReference type="Pfam" id="PF02895">
    <property type="entry name" value="H-kinase_dim"/>
    <property type="match status" value="1"/>
</dbReference>
<dbReference type="FunFam" id="3.30.565.10:FF:000016">
    <property type="entry name" value="Chemotaxis protein CheA, putative"/>
    <property type="match status" value="1"/>
</dbReference>
<dbReference type="SMART" id="SM00260">
    <property type="entry name" value="CheW"/>
    <property type="match status" value="1"/>
</dbReference>
<reference evidence="13 14" key="1">
    <citation type="submission" date="2015-02" db="EMBL/GenBank/DDBJ databases">
        <title>Single-cell genomics of uncultivated deep-branching MTB reveals a conserved set of magnetosome genes.</title>
        <authorList>
            <person name="Kolinko S."/>
            <person name="Richter M."/>
            <person name="Glockner F.O."/>
            <person name="Brachmann A."/>
            <person name="Schuler D."/>
        </authorList>
    </citation>
    <scope>NUCLEOTIDE SEQUENCE [LARGE SCALE GENOMIC DNA]</scope>
    <source>
        <strain evidence="13">TM-1</strain>
    </source>
</reference>
<keyword evidence="6" id="KW-0808">Transferase</keyword>
<dbReference type="PROSITE" id="PS50109">
    <property type="entry name" value="HIS_KIN"/>
    <property type="match status" value="1"/>
</dbReference>
<dbReference type="SUPFAM" id="SSF55874">
    <property type="entry name" value="ATPase domain of HSP90 chaperone/DNA topoisomerase II/histidine kinase"/>
    <property type="match status" value="1"/>
</dbReference>
<keyword evidence="8" id="KW-0067">ATP-binding</keyword>
<organism evidence="13 14">
    <name type="scientific">Candidatus Magnetobacterium bavaricum</name>
    <dbReference type="NCBI Taxonomy" id="29290"/>
    <lineage>
        <taxon>Bacteria</taxon>
        <taxon>Pseudomonadati</taxon>
        <taxon>Nitrospirota</taxon>
        <taxon>Thermodesulfovibrionia</taxon>
        <taxon>Thermodesulfovibrionales</taxon>
        <taxon>Candidatus Magnetobacteriaceae</taxon>
        <taxon>Candidatus Magnetobacterium</taxon>
    </lineage>
</organism>
<keyword evidence="5" id="KW-0597">Phosphoprotein</keyword>
<evidence type="ECO:0000256" key="8">
    <source>
        <dbReference type="ARBA" id="ARBA00022840"/>
    </source>
</evidence>
<comment type="catalytic activity">
    <reaction evidence="1">
        <text>ATP + protein L-histidine = ADP + protein N-phospho-L-histidine.</text>
        <dbReference type="EC" id="2.7.13.3"/>
    </reaction>
</comment>
<dbReference type="InterPro" id="IPR004358">
    <property type="entry name" value="Sig_transdc_His_kin-like_C"/>
</dbReference>
<evidence type="ECO:0000313" key="13">
    <source>
        <dbReference type="EMBL" id="KJU87083.1"/>
    </source>
</evidence>
<dbReference type="InterPro" id="IPR003594">
    <property type="entry name" value="HATPase_dom"/>
</dbReference>
<accession>A0A0F3H2B3</accession>
<keyword evidence="7 13" id="KW-0418">Kinase</keyword>
<dbReference type="Gene3D" id="1.10.287.560">
    <property type="entry name" value="Histidine kinase CheA-like, homodimeric domain"/>
    <property type="match status" value="1"/>
</dbReference>
<dbReference type="PANTHER" id="PTHR43395">
    <property type="entry name" value="SENSOR HISTIDINE KINASE CHEA"/>
    <property type="match status" value="1"/>
</dbReference>
<dbReference type="SMART" id="SM00387">
    <property type="entry name" value="HATPase_c"/>
    <property type="match status" value="1"/>
</dbReference>
<evidence type="ECO:0000256" key="1">
    <source>
        <dbReference type="ARBA" id="ARBA00000085"/>
    </source>
</evidence>
<evidence type="ECO:0000256" key="9">
    <source>
        <dbReference type="ARBA" id="ARBA00023012"/>
    </source>
</evidence>
<comment type="function">
    <text evidence="10">Involved in the transmission of sensory signals from the chemoreceptors to the flagellar motors. CheA is autophosphorylated; it can transfer its phosphate group to either CheB or CheY.</text>
</comment>
<dbReference type="PATRIC" id="fig|29290.4.peg.954"/>
<dbReference type="InterPro" id="IPR037006">
    <property type="entry name" value="CheA-like_homodim_sf"/>
</dbReference>
<evidence type="ECO:0000256" key="4">
    <source>
        <dbReference type="ARBA" id="ARBA00022500"/>
    </source>
</evidence>
<dbReference type="InterPro" id="IPR037257">
    <property type="entry name" value="T2SS_E_N_sf"/>
</dbReference>
<dbReference type="EMBL" id="LACI01000329">
    <property type="protein sequence ID" value="KJU87083.1"/>
    <property type="molecule type" value="Genomic_DNA"/>
</dbReference>
<name>A0A0F3H2B3_9BACT</name>
<keyword evidence="4" id="KW-0145">Chemotaxis</keyword>
<evidence type="ECO:0000259" key="11">
    <source>
        <dbReference type="PROSITE" id="PS50109"/>
    </source>
</evidence>
<dbReference type="InterPro" id="IPR051315">
    <property type="entry name" value="Bact_Chemotaxis_CheA"/>
</dbReference>
<dbReference type="Gene3D" id="2.30.30.40">
    <property type="entry name" value="SH3 Domains"/>
    <property type="match status" value="1"/>
</dbReference>
<evidence type="ECO:0000313" key="14">
    <source>
        <dbReference type="Proteomes" id="UP000033423"/>
    </source>
</evidence>
<dbReference type="GO" id="GO:0005524">
    <property type="term" value="F:ATP binding"/>
    <property type="evidence" value="ECO:0007669"/>
    <property type="project" value="UniProtKB-KW"/>
</dbReference>
<dbReference type="GO" id="GO:0005737">
    <property type="term" value="C:cytoplasm"/>
    <property type="evidence" value="ECO:0007669"/>
    <property type="project" value="InterPro"/>
</dbReference>
<evidence type="ECO:0000256" key="3">
    <source>
        <dbReference type="ARBA" id="ARBA00021495"/>
    </source>
</evidence>
<keyword evidence="14" id="KW-1185">Reference proteome</keyword>
<dbReference type="SUPFAM" id="SSF47384">
    <property type="entry name" value="Homodimeric domain of signal transducing histidine kinase"/>
    <property type="match status" value="1"/>
</dbReference>
<evidence type="ECO:0000256" key="5">
    <source>
        <dbReference type="ARBA" id="ARBA00022553"/>
    </source>
</evidence>
<dbReference type="PANTHER" id="PTHR43395:SF10">
    <property type="entry name" value="CHEMOTAXIS PROTEIN CHEA"/>
    <property type="match status" value="1"/>
</dbReference>
<dbReference type="InterPro" id="IPR002545">
    <property type="entry name" value="CheW-lke_dom"/>
</dbReference>
<dbReference type="InterPro" id="IPR005467">
    <property type="entry name" value="His_kinase_dom"/>
</dbReference>
<evidence type="ECO:0000256" key="6">
    <source>
        <dbReference type="ARBA" id="ARBA00022679"/>
    </source>
</evidence>
<keyword evidence="8" id="KW-0547">Nucleotide-binding</keyword>
<dbReference type="Pfam" id="PF02518">
    <property type="entry name" value="HATPase_c"/>
    <property type="match status" value="1"/>
</dbReference>
<comment type="caution">
    <text evidence="13">The sequence shown here is derived from an EMBL/GenBank/DDBJ whole genome shotgun (WGS) entry which is preliminary data.</text>
</comment>
<evidence type="ECO:0000256" key="10">
    <source>
        <dbReference type="ARBA" id="ARBA00035100"/>
    </source>
</evidence>
<dbReference type="SMART" id="SM01231">
    <property type="entry name" value="H-kinase_dim"/>
    <property type="match status" value="1"/>
</dbReference>